<feature type="domain" description="Reverse transcriptase/retrotransposon-derived protein RNase H-like" evidence="1">
    <location>
        <begin position="9"/>
        <end position="81"/>
    </location>
</feature>
<dbReference type="Pfam" id="PF17919">
    <property type="entry name" value="RT_RNaseH_2"/>
    <property type="match status" value="1"/>
</dbReference>
<evidence type="ECO:0000259" key="1">
    <source>
        <dbReference type="Pfam" id="PF17919"/>
    </source>
</evidence>
<dbReference type="OMA" id="PISFEIC"/>
<dbReference type="Gramene" id="C.cajan_19126.t">
    <property type="protein sequence ID" value="C.cajan_19126.t.cds1"/>
    <property type="gene ID" value="C.cajan_19126"/>
</dbReference>
<proteinExistence type="predicted"/>
<dbReference type="InterPro" id="IPR041577">
    <property type="entry name" value="RT_RNaseH_2"/>
</dbReference>
<evidence type="ECO:0000313" key="3">
    <source>
        <dbReference type="Proteomes" id="UP000075243"/>
    </source>
</evidence>
<dbReference type="InterPro" id="IPR051320">
    <property type="entry name" value="Viral_Replic_Matur_Polypro"/>
</dbReference>
<gene>
    <name evidence="2" type="ORF">KK1_019682</name>
</gene>
<reference evidence="2 3" key="1">
    <citation type="journal article" date="2012" name="Nat. Biotechnol.">
        <title>Draft genome sequence of pigeonpea (Cajanus cajan), an orphan legume crop of resource-poor farmers.</title>
        <authorList>
            <person name="Varshney R.K."/>
            <person name="Chen W."/>
            <person name="Li Y."/>
            <person name="Bharti A.K."/>
            <person name="Saxena R.K."/>
            <person name="Schlueter J.A."/>
            <person name="Donoghue M.T."/>
            <person name="Azam S."/>
            <person name="Fan G."/>
            <person name="Whaley A.M."/>
            <person name="Farmer A.D."/>
            <person name="Sheridan J."/>
            <person name="Iwata A."/>
            <person name="Tuteja R."/>
            <person name="Penmetsa R.V."/>
            <person name="Wu W."/>
            <person name="Upadhyaya H.D."/>
            <person name="Yang S.P."/>
            <person name="Shah T."/>
            <person name="Saxena K.B."/>
            <person name="Michael T."/>
            <person name="McCombie W.R."/>
            <person name="Yang B."/>
            <person name="Zhang G."/>
            <person name="Yang H."/>
            <person name="Wang J."/>
            <person name="Spillane C."/>
            <person name="Cook D.R."/>
            <person name="May G.D."/>
            <person name="Xu X."/>
            <person name="Jackson S.A."/>
        </authorList>
    </citation>
    <scope>NUCLEOTIDE SEQUENCE [LARGE SCALE GENOMIC DNA]</scope>
    <source>
        <strain evidence="3">cv. Asha</strain>
    </source>
</reference>
<keyword evidence="3" id="KW-1185">Reference proteome</keyword>
<evidence type="ECO:0000313" key="2">
    <source>
        <dbReference type="EMBL" id="KYP65064.1"/>
    </source>
</evidence>
<dbReference type="PANTHER" id="PTHR33064:SF37">
    <property type="entry name" value="RIBONUCLEASE H"/>
    <property type="match status" value="1"/>
</dbReference>
<dbReference type="InterPro" id="IPR043502">
    <property type="entry name" value="DNA/RNA_pol_sf"/>
</dbReference>
<dbReference type="SUPFAM" id="SSF56672">
    <property type="entry name" value="DNA/RNA polymerases"/>
    <property type="match status" value="1"/>
</dbReference>
<dbReference type="EMBL" id="CM003609">
    <property type="protein sequence ID" value="KYP65064.1"/>
    <property type="molecule type" value="Genomic_DNA"/>
</dbReference>
<sequence>MLKKNNFGWNENSITAFHSLKQALITTPVLALPNFSKTFMVETDASTKGIRVILMQDKHPIAYMSKMELLAIVYAIQKWGAHLL</sequence>
<accession>A0A151TDF2</accession>
<dbReference type="AlphaFoldDB" id="A0A151TDF2"/>
<dbReference type="Gene3D" id="3.30.70.270">
    <property type="match status" value="1"/>
</dbReference>
<organism evidence="2 3">
    <name type="scientific">Cajanus cajan</name>
    <name type="common">Pigeon pea</name>
    <name type="synonym">Cajanus indicus</name>
    <dbReference type="NCBI Taxonomy" id="3821"/>
    <lineage>
        <taxon>Eukaryota</taxon>
        <taxon>Viridiplantae</taxon>
        <taxon>Streptophyta</taxon>
        <taxon>Embryophyta</taxon>
        <taxon>Tracheophyta</taxon>
        <taxon>Spermatophyta</taxon>
        <taxon>Magnoliopsida</taxon>
        <taxon>eudicotyledons</taxon>
        <taxon>Gunneridae</taxon>
        <taxon>Pentapetalae</taxon>
        <taxon>rosids</taxon>
        <taxon>fabids</taxon>
        <taxon>Fabales</taxon>
        <taxon>Fabaceae</taxon>
        <taxon>Papilionoideae</taxon>
        <taxon>50 kb inversion clade</taxon>
        <taxon>NPAAA clade</taxon>
        <taxon>indigoferoid/millettioid clade</taxon>
        <taxon>Phaseoleae</taxon>
        <taxon>Cajanus</taxon>
    </lineage>
</organism>
<protein>
    <submittedName>
        <fullName evidence="2">Retrovirus-related Pol polyprotein from transposon 297 family</fullName>
    </submittedName>
</protein>
<dbReference type="PANTHER" id="PTHR33064">
    <property type="entry name" value="POL PROTEIN"/>
    <property type="match status" value="1"/>
</dbReference>
<dbReference type="Proteomes" id="UP000075243">
    <property type="component" value="Chromosome 7"/>
</dbReference>
<dbReference type="InterPro" id="IPR043128">
    <property type="entry name" value="Rev_trsase/Diguanyl_cyclase"/>
</dbReference>
<name>A0A151TDF2_CAJCA</name>